<name>A0A0E9QU73_ANGAN</name>
<protein>
    <submittedName>
        <fullName evidence="1">Uncharacterized protein</fullName>
    </submittedName>
</protein>
<dbReference type="AlphaFoldDB" id="A0A0E9QU73"/>
<organism evidence="1">
    <name type="scientific">Anguilla anguilla</name>
    <name type="common">European freshwater eel</name>
    <name type="synonym">Muraena anguilla</name>
    <dbReference type="NCBI Taxonomy" id="7936"/>
    <lineage>
        <taxon>Eukaryota</taxon>
        <taxon>Metazoa</taxon>
        <taxon>Chordata</taxon>
        <taxon>Craniata</taxon>
        <taxon>Vertebrata</taxon>
        <taxon>Euteleostomi</taxon>
        <taxon>Actinopterygii</taxon>
        <taxon>Neopterygii</taxon>
        <taxon>Teleostei</taxon>
        <taxon>Anguilliformes</taxon>
        <taxon>Anguillidae</taxon>
        <taxon>Anguilla</taxon>
    </lineage>
</organism>
<evidence type="ECO:0000313" key="1">
    <source>
        <dbReference type="EMBL" id="JAH20369.1"/>
    </source>
</evidence>
<dbReference type="EMBL" id="GBXM01088208">
    <property type="protein sequence ID" value="JAH20369.1"/>
    <property type="molecule type" value="Transcribed_RNA"/>
</dbReference>
<accession>A0A0E9QU73</accession>
<reference evidence="1" key="2">
    <citation type="journal article" date="2015" name="Fish Shellfish Immunol.">
        <title>Early steps in the European eel (Anguilla anguilla)-Vibrio vulnificus interaction in the gills: Role of the RtxA13 toxin.</title>
        <authorList>
            <person name="Callol A."/>
            <person name="Pajuelo D."/>
            <person name="Ebbesson L."/>
            <person name="Teles M."/>
            <person name="MacKenzie S."/>
            <person name="Amaro C."/>
        </authorList>
    </citation>
    <scope>NUCLEOTIDE SEQUENCE</scope>
</reference>
<sequence length="37" mass="4612">MTKHRTKVFTEQFTKRRLCTERFVHFKFKVQYNTFGA</sequence>
<reference evidence="1" key="1">
    <citation type="submission" date="2014-11" db="EMBL/GenBank/DDBJ databases">
        <authorList>
            <person name="Amaro Gonzalez C."/>
        </authorList>
    </citation>
    <scope>NUCLEOTIDE SEQUENCE</scope>
</reference>
<proteinExistence type="predicted"/>